<comment type="subcellular location">
    <subcellularLocation>
        <location evidence="4 5">Nucleus</location>
    </subcellularLocation>
</comment>
<evidence type="ECO:0000256" key="3">
    <source>
        <dbReference type="ARBA" id="ARBA00023242"/>
    </source>
</evidence>
<evidence type="ECO:0000313" key="9">
    <source>
        <dbReference type="Proteomes" id="UP000784294"/>
    </source>
</evidence>
<dbReference type="GO" id="GO:0000978">
    <property type="term" value="F:RNA polymerase II cis-regulatory region sequence-specific DNA binding"/>
    <property type="evidence" value="ECO:0007669"/>
    <property type="project" value="TreeGrafter"/>
</dbReference>
<evidence type="ECO:0000256" key="6">
    <source>
        <dbReference type="SAM" id="MobiDB-lite"/>
    </source>
</evidence>
<keyword evidence="9" id="KW-1185">Reference proteome</keyword>
<evidence type="ECO:0000259" key="7">
    <source>
        <dbReference type="PROSITE" id="PS50071"/>
    </source>
</evidence>
<feature type="domain" description="Homeobox" evidence="7">
    <location>
        <begin position="430"/>
        <end position="482"/>
    </location>
</feature>
<dbReference type="OrthoDB" id="1867783at2759"/>
<dbReference type="Proteomes" id="UP000784294">
    <property type="component" value="Unassembled WGS sequence"/>
</dbReference>
<dbReference type="PROSITE" id="PS50071">
    <property type="entry name" value="HOMEOBOX_2"/>
    <property type="match status" value="1"/>
</dbReference>
<keyword evidence="3 4" id="KW-0539">Nucleus</keyword>
<dbReference type="GO" id="GO:0005634">
    <property type="term" value="C:nucleus"/>
    <property type="evidence" value="ECO:0007669"/>
    <property type="project" value="UniProtKB-SubCell"/>
</dbReference>
<proteinExistence type="predicted"/>
<protein>
    <recommendedName>
        <fullName evidence="7">Homeobox domain-containing protein</fullName>
    </recommendedName>
</protein>
<dbReference type="CDD" id="cd00086">
    <property type="entry name" value="homeodomain"/>
    <property type="match status" value="1"/>
</dbReference>
<dbReference type="InterPro" id="IPR009057">
    <property type="entry name" value="Homeodomain-like_sf"/>
</dbReference>
<feature type="region of interest" description="Disordered" evidence="6">
    <location>
        <begin position="301"/>
        <end position="321"/>
    </location>
</feature>
<keyword evidence="2 4" id="KW-0371">Homeobox</keyword>
<dbReference type="SUPFAM" id="SSF46689">
    <property type="entry name" value="Homeodomain-like"/>
    <property type="match status" value="1"/>
</dbReference>
<evidence type="ECO:0000256" key="5">
    <source>
        <dbReference type="RuleBase" id="RU000682"/>
    </source>
</evidence>
<reference evidence="8" key="1">
    <citation type="submission" date="2018-11" db="EMBL/GenBank/DDBJ databases">
        <authorList>
            <consortium name="Pathogen Informatics"/>
        </authorList>
    </citation>
    <scope>NUCLEOTIDE SEQUENCE</scope>
</reference>
<organism evidence="8 9">
    <name type="scientific">Protopolystoma xenopodis</name>
    <dbReference type="NCBI Taxonomy" id="117903"/>
    <lineage>
        <taxon>Eukaryota</taxon>
        <taxon>Metazoa</taxon>
        <taxon>Spiralia</taxon>
        <taxon>Lophotrochozoa</taxon>
        <taxon>Platyhelminthes</taxon>
        <taxon>Monogenea</taxon>
        <taxon>Polyopisthocotylea</taxon>
        <taxon>Polystomatidea</taxon>
        <taxon>Polystomatidae</taxon>
        <taxon>Protopolystoma</taxon>
    </lineage>
</organism>
<evidence type="ECO:0000256" key="4">
    <source>
        <dbReference type="PROSITE-ProRule" id="PRU00108"/>
    </source>
</evidence>
<dbReference type="PANTHER" id="PTHR24327:SF41">
    <property type="entry name" value="BRAIN-SPECIFIC HOMEOBOX PROTEIN"/>
    <property type="match status" value="1"/>
</dbReference>
<name>A0A3S5C6P7_9PLAT</name>
<gene>
    <name evidence="8" type="ORF">PXEA_LOCUS32413</name>
</gene>
<dbReference type="Gene3D" id="1.10.10.60">
    <property type="entry name" value="Homeodomain-like"/>
    <property type="match status" value="1"/>
</dbReference>
<sequence>MSHLFPTSTHDILVGAGASKSAGDMETSELDESFGAQLVGRLKTVAIPRVDHDGLDDSEPYLTHLRVWSSSSALAPLPVDSDLSVKSRPVFMPRSGEENEQWNNEKVKSAVSKLEKKEDFSNFEQAPSYQVKGTSLTSMDVASAALQASTVNRGGFDLRKGDDLLGYQTSQTERPHPQRDGMICREDDTKIIGLTPGSLIDVETLRSKQHSLETSPSERFGGQNVLPTKWRRTQLHQPDSQLDPSIVHSGQADLSQSGPVVSGDFDYPPASLMSGQSQEPHSTVFRVDRLKPQRQHIFSSSSLAALQSSPSPTSASSSSSSSSSISYLASTFPSSKPCPYFWTNRHLEDSSFPVNELFQSTLNYPESNQPPSHLLQPQSTPAAAVATVSQPGSSARHHSGEMRMAGNLQSVKLLKRDQLAEETGCPGLVMTGRSPRVPFSRHQVALLESKFQATHYLSSFEVVQLARQLDLTETRVSFYIKG</sequence>
<dbReference type="SMART" id="SM00389">
    <property type="entry name" value="HOX"/>
    <property type="match status" value="1"/>
</dbReference>
<dbReference type="EMBL" id="CAAALY010259650">
    <property type="protein sequence ID" value="VEL38973.1"/>
    <property type="molecule type" value="Genomic_DNA"/>
</dbReference>
<evidence type="ECO:0000256" key="1">
    <source>
        <dbReference type="ARBA" id="ARBA00023125"/>
    </source>
</evidence>
<dbReference type="InterPro" id="IPR001356">
    <property type="entry name" value="HD"/>
</dbReference>
<keyword evidence="1 4" id="KW-0238">DNA-binding</keyword>
<dbReference type="InterPro" id="IPR050460">
    <property type="entry name" value="Distal-less_Homeobox_TF"/>
</dbReference>
<evidence type="ECO:0000313" key="8">
    <source>
        <dbReference type="EMBL" id="VEL38973.1"/>
    </source>
</evidence>
<comment type="caution">
    <text evidence="8">The sequence shown here is derived from an EMBL/GenBank/DDBJ whole genome shotgun (WGS) entry which is preliminary data.</text>
</comment>
<dbReference type="GO" id="GO:0000981">
    <property type="term" value="F:DNA-binding transcription factor activity, RNA polymerase II-specific"/>
    <property type="evidence" value="ECO:0007669"/>
    <property type="project" value="TreeGrafter"/>
</dbReference>
<dbReference type="Pfam" id="PF00046">
    <property type="entry name" value="Homeodomain"/>
    <property type="match status" value="1"/>
</dbReference>
<feature type="region of interest" description="Disordered" evidence="6">
    <location>
        <begin position="239"/>
        <end position="282"/>
    </location>
</feature>
<dbReference type="AlphaFoldDB" id="A0A3S5C6P7"/>
<evidence type="ECO:0000256" key="2">
    <source>
        <dbReference type="ARBA" id="ARBA00023155"/>
    </source>
</evidence>
<accession>A0A3S5C6P7</accession>
<dbReference type="PANTHER" id="PTHR24327">
    <property type="entry name" value="HOMEOBOX PROTEIN"/>
    <property type="match status" value="1"/>
</dbReference>